<gene>
    <name evidence="2" type="ORF">M431DRAFT_105310</name>
</gene>
<dbReference type="STRING" id="983964.A0A2T4AVR6"/>
<dbReference type="GO" id="GO:0005829">
    <property type="term" value="C:cytosol"/>
    <property type="evidence" value="ECO:0007669"/>
    <property type="project" value="TreeGrafter"/>
</dbReference>
<proteinExistence type="predicted"/>
<protein>
    <recommendedName>
        <fullName evidence="4">Diaminohydroxyphosphoribosylamino-pyrimidine deaminase</fullName>
    </recommendedName>
</protein>
<dbReference type="GO" id="GO:0032991">
    <property type="term" value="C:protein-containing complex"/>
    <property type="evidence" value="ECO:0007669"/>
    <property type="project" value="TreeGrafter"/>
</dbReference>
<dbReference type="PANTHER" id="PTHR14614">
    <property type="entry name" value="HEPATOCELLULAR CARCINOMA-ASSOCIATED ANTIGEN"/>
    <property type="match status" value="1"/>
</dbReference>
<evidence type="ECO:0000313" key="3">
    <source>
        <dbReference type="Proteomes" id="UP000241690"/>
    </source>
</evidence>
<dbReference type="GeneID" id="36620133"/>
<evidence type="ECO:0000313" key="2">
    <source>
        <dbReference type="EMBL" id="PTB61150.1"/>
    </source>
</evidence>
<organism evidence="2 3">
    <name type="scientific">Trichoderma harzianum CBS 226.95</name>
    <dbReference type="NCBI Taxonomy" id="983964"/>
    <lineage>
        <taxon>Eukaryota</taxon>
        <taxon>Fungi</taxon>
        <taxon>Dikarya</taxon>
        <taxon>Ascomycota</taxon>
        <taxon>Pezizomycotina</taxon>
        <taxon>Sordariomycetes</taxon>
        <taxon>Hypocreomycetidae</taxon>
        <taxon>Hypocreales</taxon>
        <taxon>Hypocreaceae</taxon>
        <taxon>Trichoderma</taxon>
    </lineage>
</organism>
<sequence>MANPLEQLISQLEDEIQDPEEETFLLYANDIPSQGLGFIDSHASVLELQLSGRDITIHQSPGVLASSRKGGTTGAVLWKITPAFAEWLASPSNPLFRTVLTPSCSIIELGCGISPLNALTLSPKVSRYILTDQPYVQKLVLQNLAENQPSSSSKSHTGKSKRGATKSSSSSPLNAGADIHFQVLDWETSQVTPSLTNSPSVSSFDAIISCDCVFNYALIQPFIQTCVDICKLRQMDGNQALPTLCIVAQQLRNDDVFNSWLVAFKEHFRVWRMPGGMMPAELRPEAGFVVHIGILKDSL</sequence>
<accession>A0A2T4AVR6</accession>
<dbReference type="Proteomes" id="UP000241690">
    <property type="component" value="Unassembled WGS sequence"/>
</dbReference>
<evidence type="ECO:0008006" key="4">
    <source>
        <dbReference type="Google" id="ProtNLM"/>
    </source>
</evidence>
<dbReference type="RefSeq" id="XP_024780827.1">
    <property type="nucleotide sequence ID" value="XM_024911574.1"/>
</dbReference>
<dbReference type="EMBL" id="KZ679675">
    <property type="protein sequence ID" value="PTB61150.1"/>
    <property type="molecule type" value="Genomic_DNA"/>
</dbReference>
<dbReference type="PANTHER" id="PTHR14614:SF109">
    <property type="entry name" value="RIBOSOMAL LYSINE N-METHYLTRANSFERASE 5"/>
    <property type="match status" value="1"/>
</dbReference>
<dbReference type="AlphaFoldDB" id="A0A2T4AVR6"/>
<evidence type="ECO:0000256" key="1">
    <source>
        <dbReference type="SAM" id="MobiDB-lite"/>
    </source>
</evidence>
<dbReference type="InterPro" id="IPR019410">
    <property type="entry name" value="Methyltransf_16"/>
</dbReference>
<feature type="region of interest" description="Disordered" evidence="1">
    <location>
        <begin position="147"/>
        <end position="174"/>
    </location>
</feature>
<name>A0A2T4AVR6_TRIHA</name>
<reference evidence="2 3" key="1">
    <citation type="submission" date="2016-07" db="EMBL/GenBank/DDBJ databases">
        <title>Multiple horizontal gene transfer events from other fungi enriched the ability of initially mycotrophic Trichoderma (Ascomycota) to feed on dead plant biomass.</title>
        <authorList>
            <consortium name="DOE Joint Genome Institute"/>
            <person name="Aerts A."/>
            <person name="Atanasova L."/>
            <person name="Chenthamara K."/>
            <person name="Zhang J."/>
            <person name="Grujic M."/>
            <person name="Henrissat B."/>
            <person name="Kuo A."/>
            <person name="Salamov A."/>
            <person name="Lipzen A."/>
            <person name="Labutti K."/>
            <person name="Barry K."/>
            <person name="Miao Y."/>
            <person name="Rahimi M.J."/>
            <person name="Shen Q."/>
            <person name="Grigoriev I.V."/>
            <person name="Kubicek C.P."/>
            <person name="Druzhinina I.S."/>
        </authorList>
    </citation>
    <scope>NUCLEOTIDE SEQUENCE [LARGE SCALE GENOMIC DNA]</scope>
    <source>
        <strain evidence="2 3">CBS 226.95</strain>
    </source>
</reference>
<dbReference type="GO" id="GO:0008757">
    <property type="term" value="F:S-adenosylmethionine-dependent methyltransferase activity"/>
    <property type="evidence" value="ECO:0007669"/>
    <property type="project" value="UniProtKB-ARBA"/>
</dbReference>
<dbReference type="InterPro" id="IPR029063">
    <property type="entry name" value="SAM-dependent_MTases_sf"/>
</dbReference>
<dbReference type="SUPFAM" id="SSF53335">
    <property type="entry name" value="S-adenosyl-L-methionine-dependent methyltransferases"/>
    <property type="match status" value="1"/>
</dbReference>
<keyword evidence="3" id="KW-1185">Reference proteome</keyword>
<dbReference type="Gene3D" id="3.40.50.150">
    <property type="entry name" value="Vaccinia Virus protein VP39"/>
    <property type="match status" value="1"/>
</dbReference>